<proteinExistence type="predicted"/>
<dbReference type="EMBL" id="CP002542">
    <property type="protein sequence ID" value="AEA42036.1"/>
    <property type="molecule type" value="Genomic_DNA"/>
</dbReference>
<reference evidence="2" key="2">
    <citation type="submission" date="2011-02" db="EMBL/GenBank/DDBJ databases">
        <title>The complete genome of Fluviicola taffensis DSM 16823.</title>
        <authorList>
            <consortium name="US DOE Joint Genome Institute (JGI-PGF)"/>
            <person name="Lucas S."/>
            <person name="Copeland A."/>
            <person name="Lapidus A."/>
            <person name="Bruce D."/>
            <person name="Goodwin L."/>
            <person name="Pitluck S."/>
            <person name="Kyrpides N."/>
            <person name="Mavromatis K."/>
            <person name="Ivanova N."/>
            <person name="Mikhailova N."/>
            <person name="Pagani I."/>
            <person name="Chertkov O."/>
            <person name="Detter J.C."/>
            <person name="Han C."/>
            <person name="Tapia R."/>
            <person name="Land M."/>
            <person name="Hauser L."/>
            <person name="Markowitz V."/>
            <person name="Cheng J.-F."/>
            <person name="Hugenholtz P."/>
            <person name="Woyke T."/>
            <person name="Wu D."/>
            <person name="Tindall B."/>
            <person name="Pomrenke H.G."/>
            <person name="Brambilla E."/>
            <person name="Klenk H.-P."/>
            <person name="Eisen J.A."/>
        </authorList>
    </citation>
    <scope>NUCLEOTIDE SEQUENCE [LARGE SCALE GENOMIC DNA]</scope>
    <source>
        <strain evidence="2">DSM 16823 / RW262 / RW262</strain>
    </source>
</reference>
<protein>
    <submittedName>
        <fullName evidence="1">Uncharacterized protein</fullName>
    </submittedName>
</protein>
<dbReference type="HOGENOM" id="CLU_902405_0_0_10"/>
<dbReference type="RefSeq" id="WP_013684810.1">
    <property type="nucleotide sequence ID" value="NC_015321.1"/>
</dbReference>
<dbReference type="AlphaFoldDB" id="F2IAA1"/>
<gene>
    <name evidence="1" type="ordered locus">Fluta_0026</name>
</gene>
<dbReference type="Proteomes" id="UP000007463">
    <property type="component" value="Chromosome"/>
</dbReference>
<evidence type="ECO:0000313" key="2">
    <source>
        <dbReference type="Proteomes" id="UP000007463"/>
    </source>
</evidence>
<name>F2IAA1_FLUTR</name>
<reference evidence="1 2" key="1">
    <citation type="journal article" date="2011" name="Stand. Genomic Sci.">
        <title>Complete genome sequence of the gliding freshwater bacterium Fluviicola taffensis type strain (RW262).</title>
        <authorList>
            <person name="Woyke T."/>
            <person name="Chertkov O."/>
            <person name="Lapidus A."/>
            <person name="Nolan M."/>
            <person name="Lucas S."/>
            <person name="Del Rio T.G."/>
            <person name="Tice H."/>
            <person name="Cheng J.F."/>
            <person name="Tapia R."/>
            <person name="Han C."/>
            <person name="Goodwin L."/>
            <person name="Pitluck S."/>
            <person name="Liolios K."/>
            <person name="Pagani I."/>
            <person name="Ivanova N."/>
            <person name="Huntemann M."/>
            <person name="Mavromatis K."/>
            <person name="Mikhailova N."/>
            <person name="Pati A."/>
            <person name="Chen A."/>
            <person name="Palaniappan K."/>
            <person name="Land M."/>
            <person name="Hauser L."/>
            <person name="Brambilla E.M."/>
            <person name="Rohde M."/>
            <person name="Mwirichia R."/>
            <person name="Sikorski J."/>
            <person name="Tindall B.J."/>
            <person name="Goker M."/>
            <person name="Bristow J."/>
            <person name="Eisen J.A."/>
            <person name="Markowitz V."/>
            <person name="Hugenholtz P."/>
            <person name="Klenk H.P."/>
            <person name="Kyrpides N.C."/>
        </authorList>
    </citation>
    <scope>NUCLEOTIDE SEQUENCE [LARGE SCALE GENOMIC DNA]</scope>
    <source>
        <strain evidence="2">DSM 16823 / RW262 / RW262</strain>
    </source>
</reference>
<dbReference type="KEGG" id="fte:Fluta_0026"/>
<accession>F2IAA1</accession>
<dbReference type="OrthoDB" id="277821at2"/>
<keyword evidence="2" id="KW-1185">Reference proteome</keyword>
<evidence type="ECO:0000313" key="1">
    <source>
        <dbReference type="EMBL" id="AEA42036.1"/>
    </source>
</evidence>
<organism evidence="1 2">
    <name type="scientific">Fluviicola taffensis (strain DSM 16823 / NCIMB 13979 / RW262)</name>
    <dbReference type="NCBI Taxonomy" id="755732"/>
    <lineage>
        <taxon>Bacteria</taxon>
        <taxon>Pseudomonadati</taxon>
        <taxon>Bacteroidota</taxon>
        <taxon>Flavobacteriia</taxon>
        <taxon>Flavobacteriales</taxon>
        <taxon>Crocinitomicaceae</taxon>
        <taxon>Fluviicola</taxon>
    </lineage>
</organism>
<sequence length="308" mass="35210" precursor="true">MKKYLLSILIGLPVAACTNSNPDEKEATNKITDKTELSDLKPKTDSIGDTLERNPLVKELSATQIQKLKQLVNQKTIDDIILFNNNFATVQTDFDFARVYHTGRKLFDAIEKDVYRKFPDNGYNAMEAMKFIDKSFALRSSCEAECTEFVMNYHFLDLQKLAKFTKGNADDEFIKLKIAAEGESGRLDPQWLTFFERTWDYGGGSLLGDSAIFNFMESSFKSLQKSDLFKTDILAIRESVIETMKHRIYMFSKEAVLSEINRIIKSKILLPKEIIEITGLRKVIEKDQEDPALQFNCSDPEQNCDWGG</sequence>